<keyword evidence="2" id="KW-0902">Two-component regulatory system</keyword>
<reference evidence="8 9" key="1">
    <citation type="submission" date="2023-07" db="EMBL/GenBank/DDBJ databases">
        <authorList>
            <person name="Peeters C."/>
        </authorList>
    </citation>
    <scope>NUCLEOTIDE SEQUENCE [LARGE SCALE GENOMIC DNA]</scope>
    <source>
        <strain evidence="8 9">LMG 18101</strain>
    </source>
</reference>
<organism evidence="8 9">
    <name type="scientific">Ralstonia flaminis</name>
    <dbReference type="NCBI Taxonomy" id="3058597"/>
    <lineage>
        <taxon>Bacteria</taxon>
        <taxon>Pseudomonadati</taxon>
        <taxon>Pseudomonadota</taxon>
        <taxon>Betaproteobacteria</taxon>
        <taxon>Burkholderiales</taxon>
        <taxon>Burkholderiaceae</taxon>
        <taxon>Ralstonia</taxon>
    </lineage>
</organism>
<dbReference type="SMART" id="SM00448">
    <property type="entry name" value="REC"/>
    <property type="match status" value="1"/>
</dbReference>
<feature type="modified residue" description="4-aspartylphosphate" evidence="4">
    <location>
        <position position="51"/>
    </location>
</feature>
<dbReference type="SUPFAM" id="SSF52172">
    <property type="entry name" value="CheY-like"/>
    <property type="match status" value="1"/>
</dbReference>
<dbReference type="InterPro" id="IPR001867">
    <property type="entry name" value="OmpR/PhoB-type_DNA-bd"/>
</dbReference>
<comment type="caution">
    <text evidence="8">The sequence shown here is derived from an EMBL/GenBank/DDBJ whole genome shotgun (WGS) entry which is preliminary data.</text>
</comment>
<dbReference type="Pfam" id="PF00486">
    <property type="entry name" value="Trans_reg_C"/>
    <property type="match status" value="1"/>
</dbReference>
<evidence type="ECO:0000313" key="9">
    <source>
        <dbReference type="Proteomes" id="UP001189757"/>
    </source>
</evidence>
<dbReference type="InterPro" id="IPR036388">
    <property type="entry name" value="WH-like_DNA-bd_sf"/>
</dbReference>
<proteinExistence type="predicted"/>
<dbReference type="Gene3D" id="3.40.50.2300">
    <property type="match status" value="1"/>
</dbReference>
<dbReference type="InterPro" id="IPR039420">
    <property type="entry name" value="WalR-like"/>
</dbReference>
<dbReference type="InterPro" id="IPR001789">
    <property type="entry name" value="Sig_transdc_resp-reg_receiver"/>
</dbReference>
<gene>
    <name evidence="8" type="primary">regX3_2</name>
    <name evidence="8" type="ORF">LMG18101_05118</name>
</gene>
<evidence type="ECO:0000259" key="6">
    <source>
        <dbReference type="PROSITE" id="PS50110"/>
    </source>
</evidence>
<dbReference type="PANTHER" id="PTHR48111">
    <property type="entry name" value="REGULATOR OF RPOS"/>
    <property type="match status" value="1"/>
</dbReference>
<dbReference type="CDD" id="cd17574">
    <property type="entry name" value="REC_OmpR"/>
    <property type="match status" value="1"/>
</dbReference>
<dbReference type="CDD" id="cd00383">
    <property type="entry name" value="trans_reg_C"/>
    <property type="match status" value="1"/>
</dbReference>
<evidence type="ECO:0000256" key="1">
    <source>
        <dbReference type="ARBA" id="ARBA00022553"/>
    </source>
</evidence>
<evidence type="ECO:0000256" key="3">
    <source>
        <dbReference type="ARBA" id="ARBA00023125"/>
    </source>
</evidence>
<dbReference type="Gene3D" id="6.10.250.690">
    <property type="match status" value="1"/>
</dbReference>
<dbReference type="PROSITE" id="PS51755">
    <property type="entry name" value="OMPR_PHOB"/>
    <property type="match status" value="1"/>
</dbReference>
<feature type="domain" description="Response regulatory" evidence="6">
    <location>
        <begin position="2"/>
        <end position="117"/>
    </location>
</feature>
<dbReference type="SMART" id="SM00862">
    <property type="entry name" value="Trans_reg_C"/>
    <property type="match status" value="1"/>
</dbReference>
<dbReference type="RefSeq" id="WP_316682883.1">
    <property type="nucleotide sequence ID" value="NZ_CATZLL010000025.1"/>
</dbReference>
<keyword evidence="3 5" id="KW-0238">DNA-binding</keyword>
<evidence type="ECO:0000259" key="7">
    <source>
        <dbReference type="PROSITE" id="PS51755"/>
    </source>
</evidence>
<dbReference type="PANTHER" id="PTHR48111:SF40">
    <property type="entry name" value="PHOSPHATE REGULON TRANSCRIPTIONAL REGULATORY PROTEIN PHOB"/>
    <property type="match status" value="1"/>
</dbReference>
<dbReference type="Proteomes" id="UP001189757">
    <property type="component" value="Unassembled WGS sequence"/>
</dbReference>
<keyword evidence="1 4" id="KW-0597">Phosphoprotein</keyword>
<dbReference type="EMBL" id="CATZLL010000025">
    <property type="protein sequence ID" value="CAJ0822659.1"/>
    <property type="molecule type" value="Genomic_DNA"/>
</dbReference>
<evidence type="ECO:0000256" key="4">
    <source>
        <dbReference type="PROSITE-ProRule" id="PRU00169"/>
    </source>
</evidence>
<keyword evidence="9" id="KW-1185">Reference proteome</keyword>
<protein>
    <submittedName>
        <fullName evidence="8">Sensory transduction protein regX3</fullName>
    </submittedName>
</protein>
<sequence length="231" mass="25691">MKVASIEDDPAQAALIKKIIESAGHECESFRDGVSIIRALRSQIFDLFILDRNLPDIDGQELVQWIRNTVGSSAPIIFVTSYISESFVVGALDAGADDYIPKPIRESELVARVSALLRRSYPSSRLDSAILQIDPFSLDAKTKTAMLHGKDVGLAPREFDVAMYLFKNIGQLVPRDAIEKAVWGRVIGPDSRTLDTHVSRVRMKLGVRQENGVRLINVYSHGFRLVRVGEE</sequence>
<evidence type="ECO:0000256" key="2">
    <source>
        <dbReference type="ARBA" id="ARBA00023012"/>
    </source>
</evidence>
<dbReference type="InterPro" id="IPR011006">
    <property type="entry name" value="CheY-like_superfamily"/>
</dbReference>
<name>A0ABN9JSA4_9RALS</name>
<feature type="domain" description="OmpR/PhoB-type" evidence="7">
    <location>
        <begin position="128"/>
        <end position="227"/>
    </location>
</feature>
<dbReference type="PROSITE" id="PS50110">
    <property type="entry name" value="RESPONSE_REGULATORY"/>
    <property type="match status" value="1"/>
</dbReference>
<dbReference type="Gene3D" id="1.10.10.10">
    <property type="entry name" value="Winged helix-like DNA-binding domain superfamily/Winged helix DNA-binding domain"/>
    <property type="match status" value="1"/>
</dbReference>
<accession>A0ABN9JSA4</accession>
<evidence type="ECO:0000313" key="8">
    <source>
        <dbReference type="EMBL" id="CAJ0822659.1"/>
    </source>
</evidence>
<evidence type="ECO:0000256" key="5">
    <source>
        <dbReference type="PROSITE-ProRule" id="PRU01091"/>
    </source>
</evidence>
<feature type="DNA-binding region" description="OmpR/PhoB-type" evidence="5">
    <location>
        <begin position="128"/>
        <end position="227"/>
    </location>
</feature>
<dbReference type="Pfam" id="PF00072">
    <property type="entry name" value="Response_reg"/>
    <property type="match status" value="1"/>
</dbReference>